<dbReference type="EMBL" id="FMYK01000001">
    <property type="protein sequence ID" value="SDB88385.1"/>
    <property type="molecule type" value="Genomic_DNA"/>
</dbReference>
<accession>A0A1G6H3A8</accession>
<dbReference type="OrthoDB" id="6074716at2"/>
<protein>
    <submittedName>
        <fullName evidence="1">Uncharacterized protein</fullName>
    </submittedName>
</protein>
<dbReference type="RefSeq" id="WP_092615875.1">
    <property type="nucleotide sequence ID" value="NZ_FMYK01000001.1"/>
</dbReference>
<gene>
    <name evidence="1" type="ORF">SAMN05421749_101678</name>
</gene>
<evidence type="ECO:0000313" key="2">
    <source>
        <dbReference type="Proteomes" id="UP000242317"/>
    </source>
</evidence>
<organism evidence="1 2">
    <name type="scientific">Acinetobacter marinus</name>
    <dbReference type="NCBI Taxonomy" id="281375"/>
    <lineage>
        <taxon>Bacteria</taxon>
        <taxon>Pseudomonadati</taxon>
        <taxon>Pseudomonadota</taxon>
        <taxon>Gammaproteobacteria</taxon>
        <taxon>Moraxellales</taxon>
        <taxon>Moraxellaceae</taxon>
        <taxon>Acinetobacter</taxon>
    </lineage>
</organism>
<proteinExistence type="predicted"/>
<reference evidence="2" key="1">
    <citation type="submission" date="2016-09" db="EMBL/GenBank/DDBJ databases">
        <authorList>
            <person name="Varghese N."/>
            <person name="Submissions S."/>
        </authorList>
    </citation>
    <scope>NUCLEOTIDE SEQUENCE [LARGE SCALE GENOMIC DNA]</scope>
    <source>
        <strain evidence="2">ANC 3699</strain>
    </source>
</reference>
<dbReference type="AlphaFoldDB" id="A0A1G6H3A8"/>
<evidence type="ECO:0000313" key="1">
    <source>
        <dbReference type="EMBL" id="SDB88385.1"/>
    </source>
</evidence>
<keyword evidence="2" id="KW-1185">Reference proteome</keyword>
<dbReference type="Proteomes" id="UP000242317">
    <property type="component" value="Unassembled WGS sequence"/>
</dbReference>
<sequence>MIKRTTDLFQFSAIGFAVYVAMCSNVFALEKLEEEELAASTGEGIALIPQEFSMRFNGADDTGIGTLDTGYVRLIPVGPVTAEAKADGFEKADVYLYGFSISQSNADYGENRTADDWGTPFGRAITSWGSANNPWLIKTVTATDVANFAGDTNNTVPYISLEAPLYEANVSQSDAQSAYNLKMNMWMDAYQRDSNVAEVLNTETGLSNRLRLNFAFDGFGINGSNLKIFSTLDGVNAGNVGQGLDPSYNKTLGMAGLIRINSGDTSNLRAKVTQGSVTRSTIVNNATLASNYSGADFKTTYMPLVKNGYGNQLCGSSTNNNGKTSSNNSAHCLTREGVRTITATATATNSWSKPDQLPSVLKIGTQEIGDAGSSPAFGGNAPVFNSSSATGTSDGIYLYGLNANIVLGSLSQPLIFNTDDGSNFSMELTRIPNQENVYKKIYTDYSGQDASYLGSTCNVHQCGTTQSYGGKDYQGSNATHSSITIGSTVYDPTTNTLTAYNGAEAIGISFGEMVNATGLTATNTQNYQQSYQSTRSCNTNWLGNCNGGWGNWGNWQQTANTKYTQNTNGQIYQTISNVPLTNTLNVTPKSIGNNLGSAVIDGVLIQHLKFSTTGLN</sequence>
<name>A0A1G6H3A8_9GAMM</name>